<keyword evidence="4" id="KW-1185">Reference proteome</keyword>
<dbReference type="SUPFAM" id="SSF52266">
    <property type="entry name" value="SGNH hydrolase"/>
    <property type="match status" value="1"/>
</dbReference>
<reference evidence="3 4" key="1">
    <citation type="submission" date="2022-10" db="EMBL/GenBank/DDBJ databases">
        <title>Luteolibacter flavescens strain MCCC 1K03193, whole genome shotgun sequencing project.</title>
        <authorList>
            <person name="Zhao G."/>
            <person name="Shen L."/>
        </authorList>
    </citation>
    <scope>NUCLEOTIDE SEQUENCE [LARGE SCALE GENOMIC DNA]</scope>
    <source>
        <strain evidence="3 4">MCCC 1K03193</strain>
    </source>
</reference>
<evidence type="ECO:0000259" key="2">
    <source>
        <dbReference type="Pfam" id="PF13472"/>
    </source>
</evidence>
<feature type="domain" description="SGNH hydrolase-type esterase" evidence="2">
    <location>
        <begin position="68"/>
        <end position="207"/>
    </location>
</feature>
<organism evidence="3 4">
    <name type="scientific">Luteolibacter flavescens</name>
    <dbReference type="NCBI Taxonomy" id="1859460"/>
    <lineage>
        <taxon>Bacteria</taxon>
        <taxon>Pseudomonadati</taxon>
        <taxon>Verrucomicrobiota</taxon>
        <taxon>Verrucomicrobiia</taxon>
        <taxon>Verrucomicrobiales</taxon>
        <taxon>Verrucomicrobiaceae</taxon>
        <taxon>Luteolibacter</taxon>
    </lineage>
</organism>
<evidence type="ECO:0000313" key="4">
    <source>
        <dbReference type="Proteomes" id="UP001207930"/>
    </source>
</evidence>
<comment type="caution">
    <text evidence="3">The sequence shown here is derived from an EMBL/GenBank/DDBJ whole genome shotgun (WGS) entry which is preliminary data.</text>
</comment>
<evidence type="ECO:0000256" key="1">
    <source>
        <dbReference type="SAM" id="SignalP"/>
    </source>
</evidence>
<dbReference type="Gene3D" id="3.40.50.1110">
    <property type="entry name" value="SGNH hydrolase"/>
    <property type="match status" value="1"/>
</dbReference>
<proteinExistence type="predicted"/>
<gene>
    <name evidence="3" type="ORF">OKA04_03900</name>
</gene>
<dbReference type="InterPro" id="IPR051532">
    <property type="entry name" value="Ester_Hydrolysis_Enzymes"/>
</dbReference>
<feature type="chain" id="PRO_5046192262" evidence="1">
    <location>
        <begin position="18"/>
        <end position="219"/>
    </location>
</feature>
<sequence>MKRLLHLLLFLPLIAFATPDPNPDRFAKEIAAFDAADEKAPFEKGGIVFTGSSSIRLMDLGKVFPGLKALNRGFGGAHISEVNHYLDRCVLRYEPSLVVFYCGGNDLWDKKSPEQVEEDFTEFRRRLFEKVPEAKLIIMGVRPSPSRVSIRDKEADMNARFKKTAEADKRITYVAGSWDRFLDKDGKTIPELFVEDGLHMSDAGYAVWRELLLPLLPKH</sequence>
<dbReference type="PANTHER" id="PTHR30383:SF5">
    <property type="entry name" value="SGNH HYDROLASE-TYPE ESTERASE DOMAIN-CONTAINING PROTEIN"/>
    <property type="match status" value="1"/>
</dbReference>
<dbReference type="InterPro" id="IPR013830">
    <property type="entry name" value="SGNH_hydro"/>
</dbReference>
<dbReference type="RefSeq" id="WP_264499818.1">
    <property type="nucleotide sequence ID" value="NZ_JAPDDS010000002.1"/>
</dbReference>
<accession>A0ABT3FJW3</accession>
<name>A0ABT3FJW3_9BACT</name>
<evidence type="ECO:0000313" key="3">
    <source>
        <dbReference type="EMBL" id="MCW1883856.1"/>
    </source>
</evidence>
<dbReference type="InterPro" id="IPR036514">
    <property type="entry name" value="SGNH_hydro_sf"/>
</dbReference>
<dbReference type="Pfam" id="PF13472">
    <property type="entry name" value="Lipase_GDSL_2"/>
    <property type="match status" value="1"/>
</dbReference>
<protein>
    <submittedName>
        <fullName evidence="3">GDSL-type esterase/lipase family protein</fullName>
    </submittedName>
</protein>
<dbReference type="Proteomes" id="UP001207930">
    <property type="component" value="Unassembled WGS sequence"/>
</dbReference>
<dbReference type="EMBL" id="JAPDDS010000002">
    <property type="protein sequence ID" value="MCW1883856.1"/>
    <property type="molecule type" value="Genomic_DNA"/>
</dbReference>
<feature type="signal peptide" evidence="1">
    <location>
        <begin position="1"/>
        <end position="17"/>
    </location>
</feature>
<dbReference type="PANTHER" id="PTHR30383">
    <property type="entry name" value="THIOESTERASE 1/PROTEASE 1/LYSOPHOSPHOLIPASE L1"/>
    <property type="match status" value="1"/>
</dbReference>
<keyword evidence="1" id="KW-0732">Signal</keyword>